<protein>
    <submittedName>
        <fullName evidence="2">Uncharacterized protein</fullName>
    </submittedName>
</protein>
<keyword evidence="3" id="KW-1185">Reference proteome</keyword>
<dbReference type="EMBL" id="SRLO01001878">
    <property type="protein sequence ID" value="TNN34854.1"/>
    <property type="molecule type" value="Genomic_DNA"/>
</dbReference>
<gene>
    <name evidence="2" type="ORF">EYF80_054976</name>
</gene>
<dbReference type="AlphaFoldDB" id="A0A4Z2F2E6"/>
<evidence type="ECO:0000313" key="3">
    <source>
        <dbReference type="Proteomes" id="UP000314294"/>
    </source>
</evidence>
<accession>A0A4Z2F2E6</accession>
<comment type="caution">
    <text evidence="2">The sequence shown here is derived from an EMBL/GenBank/DDBJ whole genome shotgun (WGS) entry which is preliminary data.</text>
</comment>
<organism evidence="2 3">
    <name type="scientific">Liparis tanakae</name>
    <name type="common">Tanaka's snailfish</name>
    <dbReference type="NCBI Taxonomy" id="230148"/>
    <lineage>
        <taxon>Eukaryota</taxon>
        <taxon>Metazoa</taxon>
        <taxon>Chordata</taxon>
        <taxon>Craniata</taxon>
        <taxon>Vertebrata</taxon>
        <taxon>Euteleostomi</taxon>
        <taxon>Actinopterygii</taxon>
        <taxon>Neopterygii</taxon>
        <taxon>Teleostei</taxon>
        <taxon>Neoteleostei</taxon>
        <taxon>Acanthomorphata</taxon>
        <taxon>Eupercaria</taxon>
        <taxon>Perciformes</taxon>
        <taxon>Cottioidei</taxon>
        <taxon>Cottales</taxon>
        <taxon>Liparidae</taxon>
        <taxon>Liparis</taxon>
    </lineage>
</organism>
<feature type="region of interest" description="Disordered" evidence="1">
    <location>
        <begin position="42"/>
        <end position="82"/>
    </location>
</feature>
<name>A0A4Z2F2E6_9TELE</name>
<reference evidence="2 3" key="1">
    <citation type="submission" date="2019-03" db="EMBL/GenBank/DDBJ databases">
        <title>First draft genome of Liparis tanakae, snailfish: a comprehensive survey of snailfish specific genes.</title>
        <authorList>
            <person name="Kim W."/>
            <person name="Song I."/>
            <person name="Jeong J.-H."/>
            <person name="Kim D."/>
            <person name="Kim S."/>
            <person name="Ryu S."/>
            <person name="Song J.Y."/>
            <person name="Lee S.K."/>
        </authorList>
    </citation>
    <scope>NUCLEOTIDE SEQUENCE [LARGE SCALE GENOMIC DNA]</scope>
    <source>
        <tissue evidence="2">Muscle</tissue>
    </source>
</reference>
<evidence type="ECO:0000256" key="1">
    <source>
        <dbReference type="SAM" id="MobiDB-lite"/>
    </source>
</evidence>
<sequence>MMRHSEGFKARPHGGDGWRPDTGRELLGVQIRSLVFVGCKKAKDGDGQRVNASVHRPAGTMATGQSERSDVSSPGRVEYTTL</sequence>
<dbReference type="Proteomes" id="UP000314294">
    <property type="component" value="Unassembled WGS sequence"/>
</dbReference>
<evidence type="ECO:0000313" key="2">
    <source>
        <dbReference type="EMBL" id="TNN34854.1"/>
    </source>
</evidence>
<feature type="region of interest" description="Disordered" evidence="1">
    <location>
        <begin position="1"/>
        <end position="22"/>
    </location>
</feature>
<proteinExistence type="predicted"/>